<protein>
    <submittedName>
        <fullName evidence="4">WYL domain-containing protein</fullName>
    </submittedName>
</protein>
<name>A0A2T8FDW2_9ACTN</name>
<evidence type="ECO:0000259" key="1">
    <source>
        <dbReference type="Pfam" id="PF13280"/>
    </source>
</evidence>
<dbReference type="OrthoDB" id="5174471at2"/>
<evidence type="ECO:0000313" key="4">
    <source>
        <dbReference type="EMBL" id="PVG83897.1"/>
    </source>
</evidence>
<dbReference type="InterPro" id="IPR057727">
    <property type="entry name" value="WCX_dom"/>
</dbReference>
<dbReference type="InterPro" id="IPR051534">
    <property type="entry name" value="CBASS_pafABC_assoc_protein"/>
</dbReference>
<evidence type="ECO:0000313" key="5">
    <source>
        <dbReference type="Proteomes" id="UP000246018"/>
    </source>
</evidence>
<dbReference type="InterPro" id="IPR043839">
    <property type="entry name" value="PafC_HTH"/>
</dbReference>
<proteinExistence type="predicted"/>
<reference evidence="4 5" key="1">
    <citation type="submission" date="2018-04" db="EMBL/GenBank/DDBJ databases">
        <title>Genome of Nocardioides gansuensis WSJ-1.</title>
        <authorList>
            <person name="Wu S."/>
            <person name="Wang G."/>
        </authorList>
    </citation>
    <scope>NUCLEOTIDE SEQUENCE [LARGE SCALE GENOMIC DNA]</scope>
    <source>
        <strain evidence="4 5">WSJ-1</strain>
    </source>
</reference>
<organism evidence="4 5">
    <name type="scientific">Nocardioides gansuensis</name>
    <dbReference type="NCBI Taxonomy" id="2138300"/>
    <lineage>
        <taxon>Bacteria</taxon>
        <taxon>Bacillati</taxon>
        <taxon>Actinomycetota</taxon>
        <taxon>Actinomycetes</taxon>
        <taxon>Propionibacteriales</taxon>
        <taxon>Nocardioidaceae</taxon>
        <taxon>Nocardioides</taxon>
    </lineage>
</organism>
<evidence type="ECO:0000259" key="3">
    <source>
        <dbReference type="Pfam" id="PF25583"/>
    </source>
</evidence>
<feature type="domain" description="PafC HTH" evidence="2">
    <location>
        <begin position="13"/>
        <end position="129"/>
    </location>
</feature>
<evidence type="ECO:0000259" key="2">
    <source>
        <dbReference type="Pfam" id="PF19187"/>
    </source>
</evidence>
<dbReference type="PIRSF" id="PIRSF016838">
    <property type="entry name" value="PafC"/>
    <property type="match status" value="1"/>
</dbReference>
<dbReference type="Proteomes" id="UP000246018">
    <property type="component" value="Unassembled WGS sequence"/>
</dbReference>
<dbReference type="InterPro" id="IPR026881">
    <property type="entry name" value="WYL_dom"/>
</dbReference>
<dbReference type="RefSeq" id="WP_116571371.1">
    <property type="nucleotide sequence ID" value="NZ_QDGZ01000002.1"/>
</dbReference>
<dbReference type="Pfam" id="PF13280">
    <property type="entry name" value="WYL"/>
    <property type="match status" value="1"/>
</dbReference>
<dbReference type="EMBL" id="QDGZ01000002">
    <property type="protein sequence ID" value="PVG83897.1"/>
    <property type="molecule type" value="Genomic_DNA"/>
</dbReference>
<dbReference type="PANTHER" id="PTHR34580:SF1">
    <property type="entry name" value="PROTEIN PAFC"/>
    <property type="match status" value="1"/>
</dbReference>
<dbReference type="InterPro" id="IPR028349">
    <property type="entry name" value="PafC-like"/>
</dbReference>
<dbReference type="PROSITE" id="PS52050">
    <property type="entry name" value="WYL"/>
    <property type="match status" value="1"/>
</dbReference>
<dbReference type="Pfam" id="PF25583">
    <property type="entry name" value="WCX"/>
    <property type="match status" value="1"/>
</dbReference>
<feature type="domain" description="WCX" evidence="3">
    <location>
        <begin position="244"/>
        <end position="318"/>
    </location>
</feature>
<dbReference type="PANTHER" id="PTHR34580">
    <property type="match status" value="1"/>
</dbReference>
<feature type="domain" description="WYL" evidence="1">
    <location>
        <begin position="151"/>
        <end position="218"/>
    </location>
</feature>
<sequence>MSAARTPATTARDQVARLLALVPYLHSRGEVSVTEAAAALDVDPDQLVKDLRVLFLCGLPGGYPDDLIDVDLDALEGEGIIRVSNADYLAHPVRFAPSEAAALVVALRAIGERTPSARDVVERTLAKFEAAGAGSAEMHVTSEPQTAPGDLLALLQGAIDRGHQVELTYHVPTRDEQAARTVDPRAVTHVGEVAYLDAWCHTAQGDRAFRLDRIVEARELETPVASPGSGPRDLTGEWFSGAETTRVTLALEPPAHWVPEYYTVVAQRPGPDGILEVDLDVAGEPWLRQLLLRLAPHARVVRPREFNESFTAGAREALSLYGDTGVR</sequence>
<dbReference type="AlphaFoldDB" id="A0A2T8FDW2"/>
<accession>A0A2T8FDW2</accession>
<gene>
    <name evidence="4" type="ORF">DDE18_06285</name>
</gene>
<comment type="caution">
    <text evidence="4">The sequence shown here is derived from an EMBL/GenBank/DDBJ whole genome shotgun (WGS) entry which is preliminary data.</text>
</comment>
<dbReference type="Pfam" id="PF19187">
    <property type="entry name" value="HTH_PafC"/>
    <property type="match status" value="1"/>
</dbReference>
<keyword evidence="5" id="KW-1185">Reference proteome</keyword>